<comment type="similarity">
    <text evidence="1">Belongs to the carnitine/choline acetyltransferase family.</text>
</comment>
<evidence type="ECO:0000256" key="3">
    <source>
        <dbReference type="ARBA" id="ARBA00023315"/>
    </source>
</evidence>
<protein>
    <submittedName>
        <fullName evidence="5">Carnitine O-acetyltransferase</fullName>
    </submittedName>
</protein>
<keyword evidence="2 5" id="KW-0808">Transferase</keyword>
<feature type="domain" description="Choline/carnitine acyltransferase" evidence="4">
    <location>
        <begin position="252"/>
        <end position="459"/>
    </location>
</feature>
<evidence type="ECO:0000256" key="1">
    <source>
        <dbReference type="ARBA" id="ARBA00005232"/>
    </source>
</evidence>
<evidence type="ECO:0000313" key="6">
    <source>
        <dbReference type="Proteomes" id="UP000053825"/>
    </source>
</evidence>
<dbReference type="Gene3D" id="3.30.559.70">
    <property type="entry name" value="Choline/Carnitine o-acyltransferase, domain 2"/>
    <property type="match status" value="1"/>
</dbReference>
<evidence type="ECO:0000256" key="2">
    <source>
        <dbReference type="ARBA" id="ARBA00022679"/>
    </source>
</evidence>
<organism evidence="5 6">
    <name type="scientific">Habropoda laboriosa</name>
    <dbReference type="NCBI Taxonomy" id="597456"/>
    <lineage>
        <taxon>Eukaryota</taxon>
        <taxon>Metazoa</taxon>
        <taxon>Ecdysozoa</taxon>
        <taxon>Arthropoda</taxon>
        <taxon>Hexapoda</taxon>
        <taxon>Insecta</taxon>
        <taxon>Pterygota</taxon>
        <taxon>Neoptera</taxon>
        <taxon>Endopterygota</taxon>
        <taxon>Hymenoptera</taxon>
        <taxon>Apocrita</taxon>
        <taxon>Aculeata</taxon>
        <taxon>Apoidea</taxon>
        <taxon>Anthophila</taxon>
        <taxon>Apidae</taxon>
        <taxon>Habropoda</taxon>
    </lineage>
</organism>
<accession>A0A0L7QZ12</accession>
<dbReference type="Pfam" id="PF00755">
    <property type="entry name" value="Carn_acyltransf"/>
    <property type="match status" value="1"/>
</dbReference>
<reference evidence="5 6" key="1">
    <citation type="submission" date="2015-07" db="EMBL/GenBank/DDBJ databases">
        <title>The genome of Habropoda laboriosa.</title>
        <authorList>
            <person name="Pan H."/>
            <person name="Kapheim K."/>
        </authorList>
    </citation>
    <scope>NUCLEOTIDE SEQUENCE [LARGE SCALE GENOMIC DNA]</scope>
    <source>
        <strain evidence="5">0110345459</strain>
    </source>
</reference>
<keyword evidence="3" id="KW-0012">Acyltransferase</keyword>
<dbReference type="Gene3D" id="3.30.559.10">
    <property type="entry name" value="Chloramphenicol acetyltransferase-like domain"/>
    <property type="match status" value="2"/>
</dbReference>
<dbReference type="PANTHER" id="PTHR22589">
    <property type="entry name" value="CARNITINE O-ACYLTRANSFERASE"/>
    <property type="match status" value="1"/>
</dbReference>
<sequence length="470" mass="53186">MCKCVRNVPINVPTAAITTLQLNKQPLPKQPIPDLKNTAERYLRSLKPLLNESEYNATQKLVYEFIEDENIGSKLHKKLLKKSESNDNWVSDWWLNTAYLGYRAPVIVNSSPGTIGPHIDFKCSNDLYVFAAQLIKAVLDYNDFIKSGKMKQEMSGDVPLDMQPYGMILGTHRRPNKGTDQLIHTDETNHIIIISNNHFFKLCIVNELGLVSENKLVNSIKDIVKRSCVEAKPVGILTGNDRDIWVEDYNLLLDLDMECFTFNEFGTNEIKKIKLSPDSFIQIAMQVTFYKLHGKPPVHYETAALRRFQNARTECIRSTSIESIDFAIVMVSNNLSISKEKKKELMIRAIHMHKQIANKAIIGEGVDRHLYGLKMIAMCDGIDLPKLYKDIGYTKSTYFTLTSSQVPYKSASFMCYGPVVPEGYGCCYNPRPTDILIACSSFKSCGDTSSKKFANILKEVLHNMIKLGSV</sequence>
<keyword evidence="6" id="KW-1185">Reference proteome</keyword>
<dbReference type="STRING" id="597456.A0A0L7QZ12"/>
<dbReference type="GO" id="GO:0004092">
    <property type="term" value="F:carnitine O-acetyltransferase activity"/>
    <property type="evidence" value="ECO:0007669"/>
    <property type="project" value="TreeGrafter"/>
</dbReference>
<evidence type="ECO:0000259" key="4">
    <source>
        <dbReference type="Pfam" id="PF00755"/>
    </source>
</evidence>
<dbReference type="PANTHER" id="PTHR22589:SF103">
    <property type="entry name" value="CARNITINE O-ACETYL-TRANSFERASE, ISOFORM A-RELATED"/>
    <property type="match status" value="1"/>
</dbReference>
<dbReference type="InterPro" id="IPR039551">
    <property type="entry name" value="Cho/carn_acyl_trans"/>
</dbReference>
<dbReference type="InterPro" id="IPR000542">
    <property type="entry name" value="Carn_acyl_trans"/>
</dbReference>
<proteinExistence type="inferred from homology"/>
<name>A0A0L7QZ12_9HYME</name>
<dbReference type="SUPFAM" id="SSF52777">
    <property type="entry name" value="CoA-dependent acyltransferases"/>
    <property type="match status" value="2"/>
</dbReference>
<dbReference type="AlphaFoldDB" id="A0A0L7QZ12"/>
<dbReference type="GO" id="GO:0019254">
    <property type="term" value="P:carnitine metabolic process, CoA-linked"/>
    <property type="evidence" value="ECO:0007669"/>
    <property type="project" value="TreeGrafter"/>
</dbReference>
<gene>
    <name evidence="5" type="ORF">WH47_01132</name>
</gene>
<dbReference type="InterPro" id="IPR023213">
    <property type="entry name" value="CAT-like_dom_sf"/>
</dbReference>
<dbReference type="GO" id="GO:0005777">
    <property type="term" value="C:peroxisome"/>
    <property type="evidence" value="ECO:0007669"/>
    <property type="project" value="TreeGrafter"/>
</dbReference>
<evidence type="ECO:0000313" key="5">
    <source>
        <dbReference type="EMBL" id="KOC63802.1"/>
    </source>
</evidence>
<dbReference type="OrthoDB" id="240216at2759"/>
<dbReference type="InterPro" id="IPR042231">
    <property type="entry name" value="Cho/carn_acyl_trans_2"/>
</dbReference>
<dbReference type="EMBL" id="KQ414685">
    <property type="protein sequence ID" value="KOC63802.1"/>
    <property type="molecule type" value="Genomic_DNA"/>
</dbReference>
<dbReference type="PROSITE" id="PS00439">
    <property type="entry name" value="ACYLTRANSF_C_1"/>
    <property type="match status" value="1"/>
</dbReference>
<dbReference type="Proteomes" id="UP000053825">
    <property type="component" value="Unassembled WGS sequence"/>
</dbReference>